<dbReference type="EMBL" id="CP054020">
    <property type="protein sequence ID" value="QKI89193.1"/>
    <property type="molecule type" value="Genomic_DNA"/>
</dbReference>
<evidence type="ECO:0000259" key="2">
    <source>
        <dbReference type="Pfam" id="PF09335"/>
    </source>
</evidence>
<keyword evidence="1" id="KW-0472">Membrane</keyword>
<dbReference type="PANTHER" id="PTHR42709:SF11">
    <property type="entry name" value="DEDA FAMILY PROTEIN"/>
    <property type="match status" value="1"/>
</dbReference>
<dbReference type="RefSeq" id="WP_173285092.1">
    <property type="nucleotide sequence ID" value="NZ_CP054020.1"/>
</dbReference>
<dbReference type="AlphaFoldDB" id="A0A7D4NNZ4"/>
<evidence type="ECO:0000313" key="4">
    <source>
        <dbReference type="Proteomes" id="UP000504724"/>
    </source>
</evidence>
<dbReference type="KEGG" id="txa:HQN79_06270"/>
<evidence type="ECO:0000256" key="1">
    <source>
        <dbReference type="SAM" id="Phobius"/>
    </source>
</evidence>
<dbReference type="Proteomes" id="UP000504724">
    <property type="component" value="Chromosome"/>
</dbReference>
<accession>A0A7D4NNZ4</accession>
<dbReference type="InterPro" id="IPR032816">
    <property type="entry name" value="VTT_dom"/>
</dbReference>
<keyword evidence="1" id="KW-1133">Transmembrane helix</keyword>
<feature type="transmembrane region" description="Helical" evidence="1">
    <location>
        <begin position="174"/>
        <end position="192"/>
    </location>
</feature>
<evidence type="ECO:0000313" key="3">
    <source>
        <dbReference type="EMBL" id="QKI89193.1"/>
    </source>
</evidence>
<reference evidence="3 4" key="1">
    <citation type="submission" date="2020-05" db="EMBL/GenBank/DDBJ databases">
        <title>Thiomicrorhabdus sediminis sp.nov. and Thiomicrorhabdus xiamenensis sp.nov., novel sulfur-oxidizing bacteria isolated from coastal sediment.</title>
        <authorList>
            <person name="Liu X."/>
        </authorList>
    </citation>
    <scope>NUCLEOTIDE SEQUENCE [LARGE SCALE GENOMIC DNA]</scope>
    <source>
        <strain evidence="3 4">G2</strain>
    </source>
</reference>
<keyword evidence="1" id="KW-0812">Transmembrane</keyword>
<feature type="transmembrane region" description="Helical" evidence="1">
    <location>
        <begin position="54"/>
        <end position="79"/>
    </location>
</feature>
<feature type="transmembrane region" description="Helical" evidence="1">
    <location>
        <begin position="133"/>
        <end position="154"/>
    </location>
</feature>
<feature type="domain" description="VTT" evidence="2">
    <location>
        <begin position="57"/>
        <end position="156"/>
    </location>
</feature>
<protein>
    <submittedName>
        <fullName evidence="3">DedA family protein</fullName>
    </submittedName>
</protein>
<dbReference type="Pfam" id="PF09335">
    <property type="entry name" value="VTT_dom"/>
    <property type="match status" value="1"/>
</dbReference>
<feature type="transmembrane region" description="Helical" evidence="1">
    <location>
        <begin position="99"/>
        <end position="121"/>
    </location>
</feature>
<dbReference type="InterPro" id="IPR051311">
    <property type="entry name" value="DedA_domain"/>
</dbReference>
<keyword evidence="4" id="KW-1185">Reference proteome</keyword>
<dbReference type="GO" id="GO:0005886">
    <property type="term" value="C:plasma membrane"/>
    <property type="evidence" value="ECO:0007669"/>
    <property type="project" value="TreeGrafter"/>
</dbReference>
<name>A0A7D4NNZ4_9GAMM</name>
<gene>
    <name evidence="3" type="ORF">HQN79_06270</name>
</gene>
<organism evidence="3 4">
    <name type="scientific">Thiomicrorhabdus xiamenensis</name>
    <dbReference type="NCBI Taxonomy" id="2739063"/>
    <lineage>
        <taxon>Bacteria</taxon>
        <taxon>Pseudomonadati</taxon>
        <taxon>Pseudomonadota</taxon>
        <taxon>Gammaproteobacteria</taxon>
        <taxon>Thiotrichales</taxon>
        <taxon>Piscirickettsiaceae</taxon>
        <taxon>Thiomicrorhabdus</taxon>
    </lineage>
</organism>
<proteinExistence type="predicted"/>
<dbReference type="PANTHER" id="PTHR42709">
    <property type="entry name" value="ALKALINE PHOSPHATASE LIKE PROTEIN"/>
    <property type="match status" value="1"/>
</dbReference>
<sequence>MKIFTPLYDKVLQWAAHPKATRYLGGMSFAESSFFPVPPDVMLMPMSLAKPQQAFYFAWIATLFSALGGLLGYAIGYFAMDMIQPLIVELGYQPKLDAAQAFFDQYGVWVVFIAGFSPIPYKVFTISAGASAMALLPFIIASLVGRGARFYLVAALMRWGGASFEPVIRKWVDWIGWALVALIVLAIGWHYLK</sequence>